<reference evidence="1 2" key="1">
    <citation type="journal article" date="2018" name="BMC Genomics">
        <title>Genomic evidence for intraspecific hybridization in a clonal and extremely halotolerant yeast.</title>
        <authorList>
            <person name="Gostincar C."/>
            <person name="Stajich J.E."/>
            <person name="Zupancic J."/>
            <person name="Zalar P."/>
            <person name="Gunde-Cimerman N."/>
        </authorList>
    </citation>
    <scope>NUCLEOTIDE SEQUENCE [LARGE SCALE GENOMIC DNA]</scope>
    <source>
        <strain evidence="1 2">EXF-562</strain>
    </source>
</reference>
<dbReference type="VEuPathDB" id="FungiDB:BTJ68_07325"/>
<dbReference type="AlphaFoldDB" id="A0A3M7GZL2"/>
<sequence>MDRLPAQIILTLRSQVVAALNSAISDPRRQLSFGTMVTVASIAQHERLFGDPAVAVHVHGDAFKRMLAMRGGIESLETPRINIKLFQFTDKVLSESNLDKTAADLLSAWRPEERRKRYYVPTQGGMS</sequence>
<dbReference type="EMBL" id="QWIS01000113">
    <property type="protein sequence ID" value="RMZ06428.1"/>
    <property type="molecule type" value="Genomic_DNA"/>
</dbReference>
<gene>
    <name evidence="1" type="ORF">D0860_05546</name>
</gene>
<name>A0A3M7GZL2_HORWE</name>
<accession>A0A3M7GZL2</accession>
<organism evidence="1 2">
    <name type="scientific">Hortaea werneckii</name>
    <name type="common">Black yeast</name>
    <name type="synonym">Cladosporium werneckii</name>
    <dbReference type="NCBI Taxonomy" id="91943"/>
    <lineage>
        <taxon>Eukaryota</taxon>
        <taxon>Fungi</taxon>
        <taxon>Dikarya</taxon>
        <taxon>Ascomycota</taxon>
        <taxon>Pezizomycotina</taxon>
        <taxon>Dothideomycetes</taxon>
        <taxon>Dothideomycetidae</taxon>
        <taxon>Mycosphaerellales</taxon>
        <taxon>Teratosphaeriaceae</taxon>
        <taxon>Hortaea</taxon>
    </lineage>
</organism>
<comment type="caution">
    <text evidence="1">The sequence shown here is derived from an EMBL/GenBank/DDBJ whole genome shotgun (WGS) entry which is preliminary data.</text>
</comment>
<protein>
    <submittedName>
        <fullName evidence="1">Uncharacterized protein</fullName>
    </submittedName>
</protein>
<evidence type="ECO:0000313" key="2">
    <source>
        <dbReference type="Proteomes" id="UP000280598"/>
    </source>
</evidence>
<evidence type="ECO:0000313" key="1">
    <source>
        <dbReference type="EMBL" id="RMZ06428.1"/>
    </source>
</evidence>
<dbReference type="Proteomes" id="UP000280598">
    <property type="component" value="Unassembled WGS sequence"/>
</dbReference>
<proteinExistence type="predicted"/>